<name>A0A6M4AWT5_9SPHN</name>
<reference evidence="1 2" key="1">
    <citation type="submission" date="2020-01" db="EMBL/GenBank/DDBJ databases">
        <title>Sphingomonas sp. strain CSW-10.</title>
        <authorList>
            <person name="Chen W.-M."/>
        </authorList>
    </citation>
    <scope>NUCLEOTIDE SEQUENCE [LARGE SCALE GENOMIC DNA]</scope>
    <source>
        <strain evidence="1 2">CSW-10</strain>
    </source>
</reference>
<proteinExistence type="predicted"/>
<evidence type="ECO:0000313" key="1">
    <source>
        <dbReference type="EMBL" id="QJQ32792.1"/>
    </source>
</evidence>
<keyword evidence="2" id="KW-1185">Reference proteome</keyword>
<organism evidence="1 2">
    <name type="scientific">Sphingomonas lacunae</name>
    <dbReference type="NCBI Taxonomy" id="2698828"/>
    <lineage>
        <taxon>Bacteria</taxon>
        <taxon>Pseudomonadati</taxon>
        <taxon>Pseudomonadota</taxon>
        <taxon>Alphaproteobacteria</taxon>
        <taxon>Sphingomonadales</taxon>
        <taxon>Sphingomonadaceae</taxon>
        <taxon>Sphingomonas</taxon>
    </lineage>
</organism>
<evidence type="ECO:0000313" key="2">
    <source>
        <dbReference type="Proteomes" id="UP000503018"/>
    </source>
</evidence>
<gene>
    <name evidence="1" type="ORF">GV829_10340</name>
</gene>
<dbReference type="AlphaFoldDB" id="A0A6M4AWT5"/>
<dbReference type="Pfam" id="PF22391">
    <property type="entry name" value="DUF6975"/>
    <property type="match status" value="1"/>
</dbReference>
<dbReference type="InterPro" id="IPR054248">
    <property type="entry name" value="DUF6975"/>
</dbReference>
<dbReference type="RefSeq" id="WP_169946408.1">
    <property type="nucleotide sequence ID" value="NZ_CP053015.1"/>
</dbReference>
<sequence>MVQPQRIFETSDLTRTIDALVTNEGATAHPYVLSRKLVEGRDATRNLADAVHFFGLLHGRHPGLMDHAAARATETSERRWFDQATSAFARERAYLSTLSAAAGPIPSTAGQQQCETTVLAQGHAIDMLGQSERRGCALGAAIAMALDWRAIRAVMDAAADRLDVPARPADLPDLRETIALIDMQGGSPAVERAMLFGAQQLLAQHRGLWDLLATREMVRNPA</sequence>
<dbReference type="EMBL" id="CP053015">
    <property type="protein sequence ID" value="QJQ32792.1"/>
    <property type="molecule type" value="Genomic_DNA"/>
</dbReference>
<dbReference type="KEGG" id="slan:GV829_10340"/>
<dbReference type="Proteomes" id="UP000503018">
    <property type="component" value="Chromosome"/>
</dbReference>
<accession>A0A6M4AWT5</accession>
<protein>
    <submittedName>
        <fullName evidence="1">Uncharacterized protein</fullName>
    </submittedName>
</protein>